<evidence type="ECO:0008006" key="3">
    <source>
        <dbReference type="Google" id="ProtNLM"/>
    </source>
</evidence>
<protein>
    <recommendedName>
        <fullName evidence="3">MarR family transcriptional regulator</fullName>
    </recommendedName>
</protein>
<evidence type="ECO:0000313" key="1">
    <source>
        <dbReference type="EMBL" id="KOO05211.1"/>
    </source>
</evidence>
<dbReference type="AlphaFoldDB" id="A0A0M0HT09"/>
<gene>
    <name evidence="1" type="ORF">AKJ31_21655</name>
</gene>
<reference evidence="2" key="1">
    <citation type="submission" date="2015-08" db="EMBL/GenBank/DDBJ databases">
        <title>Vibrio galatheae sp. nov., a novel member of the Vibrionaceae family isolated from the Solomon Islands.</title>
        <authorList>
            <person name="Giubergia S."/>
            <person name="Machado H."/>
            <person name="Mateiu R.V."/>
            <person name="Gram L."/>
        </authorList>
    </citation>
    <scope>NUCLEOTIDE SEQUENCE [LARGE SCALE GENOMIC DNA]</scope>
    <source>
        <strain evidence="2">DSM 19134</strain>
    </source>
</reference>
<proteinExistence type="predicted"/>
<organism evidence="1 2">
    <name type="scientific">Vibrio hepatarius</name>
    <dbReference type="NCBI Taxonomy" id="171383"/>
    <lineage>
        <taxon>Bacteria</taxon>
        <taxon>Pseudomonadati</taxon>
        <taxon>Pseudomonadota</taxon>
        <taxon>Gammaproteobacteria</taxon>
        <taxon>Vibrionales</taxon>
        <taxon>Vibrionaceae</taxon>
        <taxon>Vibrio</taxon>
        <taxon>Vibrio oreintalis group</taxon>
    </lineage>
</organism>
<dbReference type="RefSeq" id="WP_053411089.1">
    <property type="nucleotide sequence ID" value="NZ_LHPI01000037.1"/>
</dbReference>
<dbReference type="PATRIC" id="fig|171383.3.peg.4416"/>
<comment type="caution">
    <text evidence="1">The sequence shown here is derived from an EMBL/GenBank/DDBJ whole genome shotgun (WGS) entry which is preliminary data.</text>
</comment>
<dbReference type="Proteomes" id="UP000037530">
    <property type="component" value="Unassembled WGS sequence"/>
</dbReference>
<evidence type="ECO:0000313" key="2">
    <source>
        <dbReference type="Proteomes" id="UP000037530"/>
    </source>
</evidence>
<accession>A0A0M0HT09</accession>
<dbReference type="EMBL" id="LHPI01000037">
    <property type="protein sequence ID" value="KOO05211.1"/>
    <property type="molecule type" value="Genomic_DNA"/>
</dbReference>
<name>A0A0M0HT09_9VIBR</name>
<sequence>MVSAWLGAISALDRRLGTGNMTLKEYMTIAYVHEQTSVSEEDLAMFATHNEDSDFGNSIINRLLEAGHLTRDEDTNAIIISEHGHHVIDEVHRLCKSRLIQPIFTNPN</sequence>
<keyword evidence="2" id="KW-1185">Reference proteome</keyword>
<dbReference type="OrthoDB" id="9964881at2"/>